<keyword evidence="2" id="KW-0808">Transferase</keyword>
<dbReference type="PANTHER" id="PTHR42912:SF93">
    <property type="entry name" value="N6-ADENOSINE-METHYLTRANSFERASE TMT1A"/>
    <property type="match status" value="1"/>
</dbReference>
<keyword evidence="2" id="KW-0830">Ubiquinone</keyword>
<evidence type="ECO:0000313" key="3">
    <source>
        <dbReference type="Proteomes" id="UP000520814"/>
    </source>
</evidence>
<dbReference type="Pfam" id="PF08241">
    <property type="entry name" value="Methyltransf_11"/>
    <property type="match status" value="1"/>
</dbReference>
<proteinExistence type="predicted"/>
<accession>A0A7W9SNS3</accession>
<evidence type="ECO:0000259" key="1">
    <source>
        <dbReference type="Pfam" id="PF08241"/>
    </source>
</evidence>
<comment type="caution">
    <text evidence="2">The sequence shown here is derived from an EMBL/GenBank/DDBJ whole genome shotgun (WGS) entry which is preliminary data.</text>
</comment>
<organism evidence="2 3">
    <name type="scientific">Armatimonas rosea</name>
    <dbReference type="NCBI Taxonomy" id="685828"/>
    <lineage>
        <taxon>Bacteria</taxon>
        <taxon>Bacillati</taxon>
        <taxon>Armatimonadota</taxon>
        <taxon>Armatimonadia</taxon>
        <taxon>Armatimonadales</taxon>
        <taxon>Armatimonadaceae</taxon>
        <taxon>Armatimonas</taxon>
    </lineage>
</organism>
<dbReference type="PANTHER" id="PTHR42912">
    <property type="entry name" value="METHYLTRANSFERASE"/>
    <property type="match status" value="1"/>
</dbReference>
<dbReference type="Gene3D" id="3.40.50.150">
    <property type="entry name" value="Vaccinia Virus protein VP39"/>
    <property type="match status" value="1"/>
</dbReference>
<dbReference type="GO" id="GO:0008757">
    <property type="term" value="F:S-adenosylmethionine-dependent methyltransferase activity"/>
    <property type="evidence" value="ECO:0007669"/>
    <property type="project" value="InterPro"/>
</dbReference>
<reference evidence="2 3" key="1">
    <citation type="submission" date="2020-08" db="EMBL/GenBank/DDBJ databases">
        <title>Genomic Encyclopedia of Type Strains, Phase IV (KMG-IV): sequencing the most valuable type-strain genomes for metagenomic binning, comparative biology and taxonomic classification.</title>
        <authorList>
            <person name="Goeker M."/>
        </authorList>
    </citation>
    <scope>NUCLEOTIDE SEQUENCE [LARGE SCALE GENOMIC DNA]</scope>
    <source>
        <strain evidence="2 3">DSM 23562</strain>
    </source>
</reference>
<name>A0A7W9SNS3_ARMRO</name>
<dbReference type="InterPro" id="IPR050508">
    <property type="entry name" value="Methyltransf_Superfamily"/>
</dbReference>
<evidence type="ECO:0000313" key="2">
    <source>
        <dbReference type="EMBL" id="MBB6050037.1"/>
    </source>
</evidence>
<feature type="domain" description="Methyltransferase type 11" evidence="1">
    <location>
        <begin position="52"/>
        <end position="147"/>
    </location>
</feature>
<keyword evidence="2" id="KW-0489">Methyltransferase</keyword>
<sequence length="244" mass="26306">MDDDALYFPPLEGFNRLADTYDLRLSGNPVLIMETSQTLAALPNVAGKAVADIGCGTGRYAIQLMRLGAERVAGVDLSPAMLAVAQHKSQKAELPIEWGIGNLCEHIPIPDGTLDAAVCALTLTFVENLRPAFAELARVLKPGGVLVTSDLHPHGLTQERAASNATFRKDHAPYLRFTDLRGQECRIPRHPHTLSEYVNAAYAAGLTLTAAAEPLVDSRLAVTFGGLKEKIGMPLALVLRFEKQ</sequence>
<gene>
    <name evidence="2" type="ORF">HNQ39_001828</name>
</gene>
<keyword evidence="3" id="KW-1185">Reference proteome</keyword>
<dbReference type="InterPro" id="IPR029063">
    <property type="entry name" value="SAM-dependent_MTases_sf"/>
</dbReference>
<dbReference type="AlphaFoldDB" id="A0A7W9SNS3"/>
<dbReference type="RefSeq" id="WP_184194222.1">
    <property type="nucleotide sequence ID" value="NZ_JACHGW010000002.1"/>
</dbReference>
<dbReference type="Proteomes" id="UP000520814">
    <property type="component" value="Unassembled WGS sequence"/>
</dbReference>
<dbReference type="CDD" id="cd02440">
    <property type="entry name" value="AdoMet_MTases"/>
    <property type="match status" value="1"/>
</dbReference>
<dbReference type="GO" id="GO:0032259">
    <property type="term" value="P:methylation"/>
    <property type="evidence" value="ECO:0007669"/>
    <property type="project" value="UniProtKB-KW"/>
</dbReference>
<dbReference type="SUPFAM" id="SSF53335">
    <property type="entry name" value="S-adenosyl-L-methionine-dependent methyltransferases"/>
    <property type="match status" value="1"/>
</dbReference>
<dbReference type="InterPro" id="IPR013216">
    <property type="entry name" value="Methyltransf_11"/>
</dbReference>
<protein>
    <submittedName>
        <fullName evidence="2">Ubiquinone/menaquinone biosynthesis C-methylase UbiE</fullName>
    </submittedName>
</protein>
<dbReference type="EMBL" id="JACHGW010000002">
    <property type="protein sequence ID" value="MBB6050037.1"/>
    <property type="molecule type" value="Genomic_DNA"/>
</dbReference>